<proteinExistence type="predicted"/>
<dbReference type="PANTHER" id="PTHR31552">
    <property type="entry name" value="SERPENTINE RECEPTOR CLASS GAMMA"/>
    <property type="match status" value="1"/>
</dbReference>
<dbReference type="Proteomes" id="UP001432322">
    <property type="component" value="Unassembled WGS sequence"/>
</dbReference>
<keyword evidence="1" id="KW-0812">Transmembrane</keyword>
<accession>A0AAV5VTI1</accession>
<protein>
    <recommendedName>
        <fullName evidence="4">G protein-coupled receptor</fullName>
    </recommendedName>
</protein>
<keyword evidence="1" id="KW-1133">Transmembrane helix</keyword>
<keyword evidence="3" id="KW-1185">Reference proteome</keyword>
<feature type="transmembrane region" description="Helical" evidence="1">
    <location>
        <begin position="42"/>
        <end position="66"/>
    </location>
</feature>
<organism evidence="2 3">
    <name type="scientific">Pristionchus fissidentatus</name>
    <dbReference type="NCBI Taxonomy" id="1538716"/>
    <lineage>
        <taxon>Eukaryota</taxon>
        <taxon>Metazoa</taxon>
        <taxon>Ecdysozoa</taxon>
        <taxon>Nematoda</taxon>
        <taxon>Chromadorea</taxon>
        <taxon>Rhabditida</taxon>
        <taxon>Rhabditina</taxon>
        <taxon>Diplogasteromorpha</taxon>
        <taxon>Diplogasteroidea</taxon>
        <taxon>Neodiplogasteridae</taxon>
        <taxon>Pristionchus</taxon>
    </lineage>
</organism>
<evidence type="ECO:0000313" key="2">
    <source>
        <dbReference type="EMBL" id="GMT21613.1"/>
    </source>
</evidence>
<feature type="transmembrane region" description="Helical" evidence="1">
    <location>
        <begin position="174"/>
        <end position="193"/>
    </location>
</feature>
<feature type="transmembrane region" description="Helical" evidence="1">
    <location>
        <begin position="135"/>
        <end position="162"/>
    </location>
</feature>
<evidence type="ECO:0000256" key="1">
    <source>
        <dbReference type="SAM" id="Phobius"/>
    </source>
</evidence>
<gene>
    <name evidence="2" type="ORF">PFISCL1PPCAC_12910</name>
</gene>
<dbReference type="AlphaFoldDB" id="A0AAV5VTI1"/>
<evidence type="ECO:0008006" key="4">
    <source>
        <dbReference type="Google" id="ProtNLM"/>
    </source>
</evidence>
<name>A0AAV5VTI1_9BILA</name>
<dbReference type="PANTHER" id="PTHR31552:SF31">
    <property type="entry name" value="SERPENTINE RECEPTOR CLASS GAMMA"/>
    <property type="match status" value="1"/>
</dbReference>
<feature type="non-terminal residue" evidence="2">
    <location>
        <position position="207"/>
    </location>
</feature>
<sequence>IINIFGVTGSTIGKLFIVVHRFVVIRRTTLIEDVWSNRINCILTFILLVLSCARCVSIFFCGYAIIVRDGVRLVTFIDNECNVADKTQSSVINLIYIIYSVVLTVLTSRQLINIRRNAEVRAQTQKFIMTQQRNMFIIVSACTVSHLIKAMHQFCWIFAAYFRLPSLNAILINTYAYPHYLATYSASLTLVIFSPRVRRLLMTFRNV</sequence>
<reference evidence="2" key="1">
    <citation type="submission" date="2023-10" db="EMBL/GenBank/DDBJ databases">
        <title>Genome assembly of Pristionchus species.</title>
        <authorList>
            <person name="Yoshida K."/>
            <person name="Sommer R.J."/>
        </authorList>
    </citation>
    <scope>NUCLEOTIDE SEQUENCE</scope>
    <source>
        <strain evidence="2">RS5133</strain>
    </source>
</reference>
<feature type="non-terminal residue" evidence="2">
    <location>
        <position position="1"/>
    </location>
</feature>
<comment type="caution">
    <text evidence="2">The sequence shown here is derived from an EMBL/GenBank/DDBJ whole genome shotgun (WGS) entry which is preliminary data.</text>
</comment>
<evidence type="ECO:0000313" key="3">
    <source>
        <dbReference type="Proteomes" id="UP001432322"/>
    </source>
</evidence>
<keyword evidence="1" id="KW-0472">Membrane</keyword>
<feature type="transmembrane region" description="Helical" evidence="1">
    <location>
        <begin position="94"/>
        <end position="114"/>
    </location>
</feature>
<dbReference type="EMBL" id="BTSY01000004">
    <property type="protein sequence ID" value="GMT21613.1"/>
    <property type="molecule type" value="Genomic_DNA"/>
</dbReference>